<name>H8FY17_MAGML</name>
<evidence type="ECO:0000313" key="1">
    <source>
        <dbReference type="EMBL" id="CCG43255.1"/>
    </source>
</evidence>
<reference evidence="1 2" key="1">
    <citation type="journal article" date="2012" name="J. Bacteriol.">
        <title>Draft Genome Sequence of the Purple Photosynthetic Bacterium Phaeospirillum molischianum DSM120, a Particularly Versatile Bacterium.</title>
        <authorList>
            <person name="Duquesne K."/>
            <person name="Prima V."/>
            <person name="Ji B."/>
            <person name="Rouy Z."/>
            <person name="Medigue C."/>
            <person name="Talla E."/>
            <person name="Sturgis J.N."/>
        </authorList>
    </citation>
    <scope>NUCLEOTIDE SEQUENCE [LARGE SCALE GENOMIC DNA]</scope>
    <source>
        <strain evidence="2">DSM120</strain>
    </source>
</reference>
<keyword evidence="2" id="KW-1185">Reference proteome</keyword>
<dbReference type="EMBL" id="CAHP01000060">
    <property type="protein sequence ID" value="CCG43255.1"/>
    <property type="molecule type" value="Genomic_DNA"/>
</dbReference>
<protein>
    <submittedName>
        <fullName evidence="1">Uncharacterized protein</fullName>
    </submittedName>
</protein>
<gene>
    <name evidence="1" type="ORF">PHAMO_80046</name>
</gene>
<comment type="caution">
    <text evidence="1">The sequence shown here is derived from an EMBL/GenBank/DDBJ whole genome shotgun (WGS) entry which is preliminary data.</text>
</comment>
<dbReference type="AlphaFoldDB" id="H8FY17"/>
<accession>H8FY17</accession>
<organism evidence="1 2">
    <name type="scientific">Magnetospirillum molischianum DSM 120</name>
    <dbReference type="NCBI Taxonomy" id="1150626"/>
    <lineage>
        <taxon>Bacteria</taxon>
        <taxon>Pseudomonadati</taxon>
        <taxon>Pseudomonadota</taxon>
        <taxon>Alphaproteobacteria</taxon>
        <taxon>Rhodospirillales</taxon>
        <taxon>Rhodospirillaceae</taxon>
        <taxon>Magnetospirillum</taxon>
    </lineage>
</organism>
<proteinExistence type="predicted"/>
<evidence type="ECO:0000313" key="2">
    <source>
        <dbReference type="Proteomes" id="UP000004169"/>
    </source>
</evidence>
<dbReference type="Proteomes" id="UP000004169">
    <property type="component" value="Unassembled WGS sequence"/>
</dbReference>
<sequence>MSLSSSLSHFASLETVAHGSFITPSFEGRNTLFYVPSFFCALAFKERERNPLYKRGRRDKPKFSLVFKDDQKNQSALIFLLRRTFGTLL</sequence>